<dbReference type="Proteomes" id="UP000323708">
    <property type="component" value="Unassembled WGS sequence"/>
</dbReference>
<evidence type="ECO:0000313" key="7">
    <source>
        <dbReference type="Proteomes" id="UP000323708"/>
    </source>
</evidence>
<evidence type="ECO:0000256" key="1">
    <source>
        <dbReference type="ARBA" id="ARBA00004127"/>
    </source>
</evidence>
<dbReference type="PANTHER" id="PTHR12714:SF11">
    <property type="entry name" value="PROTEIN C-TERMINAL S-ISOPRENYLCYSTEINE CARBOXYL O-METHYLTRANSFERASE"/>
    <property type="match status" value="1"/>
</dbReference>
<feature type="transmembrane region" description="Helical" evidence="5">
    <location>
        <begin position="41"/>
        <end position="62"/>
    </location>
</feature>
<evidence type="ECO:0000256" key="4">
    <source>
        <dbReference type="ARBA" id="ARBA00023136"/>
    </source>
</evidence>
<evidence type="ECO:0000256" key="3">
    <source>
        <dbReference type="ARBA" id="ARBA00022989"/>
    </source>
</evidence>
<accession>A0A5B0X3J9</accession>
<dbReference type="GO" id="GO:0032259">
    <property type="term" value="P:methylation"/>
    <property type="evidence" value="ECO:0007669"/>
    <property type="project" value="UniProtKB-KW"/>
</dbReference>
<proteinExistence type="predicted"/>
<dbReference type="EMBL" id="VTUX01000001">
    <property type="protein sequence ID" value="KAA1193954.1"/>
    <property type="molecule type" value="Genomic_DNA"/>
</dbReference>
<feature type="transmembrane region" description="Helical" evidence="5">
    <location>
        <begin position="74"/>
        <end position="95"/>
    </location>
</feature>
<keyword evidence="7" id="KW-1185">Reference proteome</keyword>
<sequence length="190" mass="21662">MNEAVALIALHQLVYQGMFFAKNFFLRRRLGKSIRGTNREASVFIGFFVVFLGFTLFEALHSDRGIAPPSTMDTVTYILGILLMAASVIVAWASLRDLGDSWRVGVIEEQQTELVKTGIYRFTRNPYFVAYLILFAAYTVFLQSTSLLILSAVGFGLIHRLVRREEAHLSAQHGESYREFKAAVPRYLWW</sequence>
<reference evidence="6 7" key="1">
    <citation type="submission" date="2019-09" db="EMBL/GenBank/DDBJ databases">
        <authorList>
            <person name="Chen X.-Y."/>
        </authorList>
    </citation>
    <scope>NUCLEOTIDE SEQUENCE [LARGE SCALE GENOMIC DNA]</scope>
    <source>
        <strain evidence="6 7">NY5</strain>
    </source>
</reference>
<keyword evidence="6" id="KW-0808">Transferase</keyword>
<keyword evidence="6" id="KW-0489">Methyltransferase</keyword>
<dbReference type="RefSeq" id="WP_149609423.1">
    <property type="nucleotide sequence ID" value="NZ_VTUX01000001.1"/>
</dbReference>
<gene>
    <name evidence="6" type="ORF">F0M18_00470</name>
</gene>
<keyword evidence="2 5" id="KW-0812">Transmembrane</keyword>
<dbReference type="PANTHER" id="PTHR12714">
    <property type="entry name" value="PROTEIN-S ISOPRENYLCYSTEINE O-METHYLTRANSFERASE"/>
    <property type="match status" value="1"/>
</dbReference>
<dbReference type="GO" id="GO:0012505">
    <property type="term" value="C:endomembrane system"/>
    <property type="evidence" value="ECO:0007669"/>
    <property type="project" value="UniProtKB-SubCell"/>
</dbReference>
<dbReference type="AlphaFoldDB" id="A0A5B0X3J9"/>
<dbReference type="GO" id="GO:0008168">
    <property type="term" value="F:methyltransferase activity"/>
    <property type="evidence" value="ECO:0007669"/>
    <property type="project" value="UniProtKB-KW"/>
</dbReference>
<protein>
    <submittedName>
        <fullName evidence="6">Isoprenylcysteine carboxylmethyltransferase family protein</fullName>
    </submittedName>
</protein>
<name>A0A5B0X3J9_9GAMM</name>
<keyword evidence="4 5" id="KW-0472">Membrane</keyword>
<evidence type="ECO:0000256" key="2">
    <source>
        <dbReference type="ARBA" id="ARBA00022692"/>
    </source>
</evidence>
<dbReference type="Gene3D" id="1.20.120.1630">
    <property type="match status" value="1"/>
</dbReference>
<comment type="subcellular location">
    <subcellularLocation>
        <location evidence="1">Endomembrane system</location>
        <topology evidence="1">Multi-pass membrane protein</topology>
    </subcellularLocation>
</comment>
<dbReference type="Pfam" id="PF04191">
    <property type="entry name" value="PEMT"/>
    <property type="match status" value="1"/>
</dbReference>
<evidence type="ECO:0000256" key="5">
    <source>
        <dbReference type="SAM" id="Phobius"/>
    </source>
</evidence>
<comment type="caution">
    <text evidence="6">The sequence shown here is derived from an EMBL/GenBank/DDBJ whole genome shotgun (WGS) entry which is preliminary data.</text>
</comment>
<organism evidence="6 7">
    <name type="scientific">Pseudohalioglobus sediminis</name>
    <dbReference type="NCBI Taxonomy" id="2606449"/>
    <lineage>
        <taxon>Bacteria</taxon>
        <taxon>Pseudomonadati</taxon>
        <taxon>Pseudomonadota</taxon>
        <taxon>Gammaproteobacteria</taxon>
        <taxon>Cellvibrionales</taxon>
        <taxon>Halieaceae</taxon>
        <taxon>Pseudohalioglobus</taxon>
    </lineage>
</organism>
<feature type="transmembrane region" description="Helical" evidence="5">
    <location>
        <begin position="128"/>
        <end position="158"/>
    </location>
</feature>
<dbReference type="InterPro" id="IPR007318">
    <property type="entry name" value="Phopholipid_MeTrfase"/>
</dbReference>
<evidence type="ECO:0000313" key="6">
    <source>
        <dbReference type="EMBL" id="KAA1193954.1"/>
    </source>
</evidence>
<keyword evidence="3 5" id="KW-1133">Transmembrane helix</keyword>